<sequence>MEKITLTVKEVAELLDVSLTTVYSMTRMNEIPHARIRGKILFHRSTVETWLIHGGMQNYEKSRSVTK</sequence>
<dbReference type="InterPro" id="IPR041657">
    <property type="entry name" value="HTH_17"/>
</dbReference>
<dbReference type="GO" id="GO:0003677">
    <property type="term" value="F:DNA binding"/>
    <property type="evidence" value="ECO:0007669"/>
    <property type="project" value="InterPro"/>
</dbReference>
<feature type="domain" description="Helix-turn-helix" evidence="1">
    <location>
        <begin position="6"/>
        <end position="51"/>
    </location>
</feature>
<dbReference type="NCBIfam" id="TIGR01764">
    <property type="entry name" value="excise"/>
    <property type="match status" value="1"/>
</dbReference>
<dbReference type="Proteomes" id="UP000220841">
    <property type="component" value="Unassembled WGS sequence"/>
</dbReference>
<dbReference type="EMBL" id="NUBY01000366">
    <property type="protein sequence ID" value="PEP85321.1"/>
    <property type="molecule type" value="Genomic_DNA"/>
</dbReference>
<dbReference type="InterPro" id="IPR009061">
    <property type="entry name" value="DNA-bd_dom_put_sf"/>
</dbReference>
<name>A0A2A8GZJ2_9BACI</name>
<gene>
    <name evidence="2" type="ORF">CN585_30465</name>
</gene>
<accession>A0A2A8GZJ2</accession>
<proteinExistence type="predicted"/>
<reference evidence="2 3" key="1">
    <citation type="submission" date="2017-09" db="EMBL/GenBank/DDBJ databases">
        <title>Large-scale bioinformatics analysis of Bacillus genomes uncovers conserved roles of natural products in bacterial physiology.</title>
        <authorList>
            <consortium name="Agbiome Team Llc"/>
            <person name="Bleich R.M."/>
            <person name="Grubbs K.J."/>
            <person name="Santa Maria K.C."/>
            <person name="Allen S.E."/>
            <person name="Farag S."/>
            <person name="Shank E.A."/>
            <person name="Bowers A."/>
        </authorList>
    </citation>
    <scope>NUCLEOTIDE SEQUENCE [LARGE SCALE GENOMIC DNA]</scope>
    <source>
        <strain evidence="2 3">AFS021349</strain>
    </source>
</reference>
<evidence type="ECO:0000259" key="1">
    <source>
        <dbReference type="Pfam" id="PF12728"/>
    </source>
</evidence>
<comment type="caution">
    <text evidence="2">The sequence shown here is derived from an EMBL/GenBank/DDBJ whole genome shotgun (WGS) entry which is preliminary data.</text>
</comment>
<dbReference type="RefSeq" id="WP_098228368.1">
    <property type="nucleotide sequence ID" value="NZ_NUBY01000366.1"/>
</dbReference>
<evidence type="ECO:0000313" key="2">
    <source>
        <dbReference type="EMBL" id="PEP85321.1"/>
    </source>
</evidence>
<organism evidence="2 3">
    <name type="scientific">Bacillus toyonensis</name>
    <dbReference type="NCBI Taxonomy" id="155322"/>
    <lineage>
        <taxon>Bacteria</taxon>
        <taxon>Bacillati</taxon>
        <taxon>Bacillota</taxon>
        <taxon>Bacilli</taxon>
        <taxon>Bacillales</taxon>
        <taxon>Bacillaceae</taxon>
        <taxon>Bacillus</taxon>
        <taxon>Bacillus cereus group</taxon>
    </lineage>
</organism>
<protein>
    <submittedName>
        <fullName evidence="2">Excisionase</fullName>
    </submittedName>
</protein>
<dbReference type="InterPro" id="IPR010093">
    <property type="entry name" value="SinI_DNA-bd"/>
</dbReference>
<dbReference type="AlphaFoldDB" id="A0A2A8GZJ2"/>
<dbReference type="SUPFAM" id="SSF46955">
    <property type="entry name" value="Putative DNA-binding domain"/>
    <property type="match status" value="1"/>
</dbReference>
<evidence type="ECO:0000313" key="3">
    <source>
        <dbReference type="Proteomes" id="UP000220841"/>
    </source>
</evidence>
<dbReference type="Pfam" id="PF12728">
    <property type="entry name" value="HTH_17"/>
    <property type="match status" value="1"/>
</dbReference>